<dbReference type="EMBL" id="PVWK01000155">
    <property type="protein sequence ID" value="PSB24047.1"/>
    <property type="molecule type" value="Genomic_DNA"/>
</dbReference>
<sequence length="201" mass="22539">MTQAKVKFASFEAYLAWSDDPENYLEGRFELVDGELVEVPPESGLNRTIANRLFFLLVAAGIVPLELAHPGQCEVQVPVLQPRDPANRYPDLVILEAVHLTLTQKRLTITLDMPPPQLVAEVLSPGKQNRDRDLVRKRDQYAARGIPEYWLVDPEAQTVTVLQLQNGSYGEVGRFQGNKNIGSPMFPDLQLTAMQLFQVAQ</sequence>
<dbReference type="InterPro" id="IPR012296">
    <property type="entry name" value="Nuclease_put_TT1808"/>
</dbReference>
<evidence type="ECO:0000259" key="1">
    <source>
        <dbReference type="Pfam" id="PF05685"/>
    </source>
</evidence>
<dbReference type="CDD" id="cd06260">
    <property type="entry name" value="DUF820-like"/>
    <property type="match status" value="1"/>
</dbReference>
<organism evidence="2 3">
    <name type="scientific">Stenomitos frigidus ULC18</name>
    <dbReference type="NCBI Taxonomy" id="2107698"/>
    <lineage>
        <taxon>Bacteria</taxon>
        <taxon>Bacillati</taxon>
        <taxon>Cyanobacteriota</taxon>
        <taxon>Cyanophyceae</taxon>
        <taxon>Leptolyngbyales</taxon>
        <taxon>Leptolyngbyaceae</taxon>
        <taxon>Stenomitos</taxon>
    </lineage>
</organism>
<dbReference type="GO" id="GO:0004519">
    <property type="term" value="F:endonuclease activity"/>
    <property type="evidence" value="ECO:0007669"/>
    <property type="project" value="UniProtKB-KW"/>
</dbReference>
<name>A0A2T1DU79_9CYAN</name>
<keyword evidence="2" id="KW-0378">Hydrolase</keyword>
<dbReference type="RefSeq" id="WP_106260532.1">
    <property type="nucleotide sequence ID" value="NZ_CAWNSW010000054.1"/>
</dbReference>
<keyword evidence="2" id="KW-0255">Endonuclease</keyword>
<dbReference type="Gene3D" id="3.90.1570.10">
    <property type="entry name" value="tt1808, chain A"/>
    <property type="match status" value="1"/>
</dbReference>
<dbReference type="OrthoDB" id="428427at2"/>
<accession>A0A2T1DU79</accession>
<reference evidence="3" key="1">
    <citation type="submission" date="2018-02" db="EMBL/GenBank/DDBJ databases">
        <authorList>
            <person name="Moore K."/>
            <person name="Momper L."/>
        </authorList>
    </citation>
    <scope>NUCLEOTIDE SEQUENCE [LARGE SCALE GENOMIC DNA]</scope>
    <source>
        <strain evidence="3">ULC18</strain>
    </source>
</reference>
<evidence type="ECO:0000313" key="3">
    <source>
        <dbReference type="Proteomes" id="UP000239576"/>
    </source>
</evidence>
<dbReference type="SUPFAM" id="SSF52980">
    <property type="entry name" value="Restriction endonuclease-like"/>
    <property type="match status" value="1"/>
</dbReference>
<dbReference type="InterPro" id="IPR008538">
    <property type="entry name" value="Uma2"/>
</dbReference>
<feature type="domain" description="Putative restriction endonuclease" evidence="1">
    <location>
        <begin position="12"/>
        <end position="192"/>
    </location>
</feature>
<keyword evidence="3" id="KW-1185">Reference proteome</keyword>
<dbReference type="PANTHER" id="PTHR34107">
    <property type="entry name" value="SLL0198 PROTEIN-RELATED"/>
    <property type="match status" value="1"/>
</dbReference>
<gene>
    <name evidence="2" type="ORF">C7B82_28730</name>
</gene>
<reference evidence="2 3" key="2">
    <citation type="submission" date="2018-03" db="EMBL/GenBank/DDBJ databases">
        <title>The ancient ancestry and fast evolution of plastids.</title>
        <authorList>
            <person name="Moore K.R."/>
            <person name="Magnabosco C."/>
            <person name="Momper L."/>
            <person name="Gold D.A."/>
            <person name="Bosak T."/>
            <person name="Fournier G.P."/>
        </authorList>
    </citation>
    <scope>NUCLEOTIDE SEQUENCE [LARGE SCALE GENOMIC DNA]</scope>
    <source>
        <strain evidence="2 3">ULC18</strain>
    </source>
</reference>
<dbReference type="Proteomes" id="UP000239576">
    <property type="component" value="Unassembled WGS sequence"/>
</dbReference>
<dbReference type="Pfam" id="PF05685">
    <property type="entry name" value="Uma2"/>
    <property type="match status" value="1"/>
</dbReference>
<dbReference type="InterPro" id="IPR011335">
    <property type="entry name" value="Restrct_endonuc-II-like"/>
</dbReference>
<protein>
    <submittedName>
        <fullName evidence="2">Uma2 family endonuclease</fullName>
    </submittedName>
</protein>
<keyword evidence="2" id="KW-0540">Nuclease</keyword>
<evidence type="ECO:0000313" key="2">
    <source>
        <dbReference type="EMBL" id="PSB24047.1"/>
    </source>
</evidence>
<dbReference type="AlphaFoldDB" id="A0A2T1DU79"/>
<proteinExistence type="predicted"/>
<dbReference type="PANTHER" id="PTHR34107:SF2">
    <property type="entry name" value="SLL0888 PROTEIN"/>
    <property type="match status" value="1"/>
</dbReference>
<comment type="caution">
    <text evidence="2">The sequence shown here is derived from an EMBL/GenBank/DDBJ whole genome shotgun (WGS) entry which is preliminary data.</text>
</comment>